<dbReference type="EMBL" id="BNJK01000001">
    <property type="protein sequence ID" value="GHO93326.1"/>
    <property type="molecule type" value="Genomic_DNA"/>
</dbReference>
<reference evidence="1" key="1">
    <citation type="submission" date="2020-10" db="EMBL/GenBank/DDBJ databases">
        <title>Taxonomic study of unclassified bacteria belonging to the class Ktedonobacteria.</title>
        <authorList>
            <person name="Yabe S."/>
            <person name="Wang C.M."/>
            <person name="Zheng Y."/>
            <person name="Sakai Y."/>
            <person name="Cavaletti L."/>
            <person name="Monciardini P."/>
            <person name="Donadio S."/>
        </authorList>
    </citation>
    <scope>NUCLEOTIDE SEQUENCE</scope>
    <source>
        <strain evidence="1">ID150040</strain>
    </source>
</reference>
<gene>
    <name evidence="1" type="ORF">KSF_033740</name>
</gene>
<sequence length="69" mass="7737">MQEDILGTRRTAVSEPYVSCARCEKPTRLRDARIIESDPLSSDSLSEYEYLCPDCQKALADGEKDLPLS</sequence>
<organism evidence="1 2">
    <name type="scientific">Reticulibacter mediterranei</name>
    <dbReference type="NCBI Taxonomy" id="2778369"/>
    <lineage>
        <taxon>Bacteria</taxon>
        <taxon>Bacillati</taxon>
        <taxon>Chloroflexota</taxon>
        <taxon>Ktedonobacteria</taxon>
        <taxon>Ktedonobacterales</taxon>
        <taxon>Reticulibacteraceae</taxon>
        <taxon>Reticulibacter</taxon>
    </lineage>
</organism>
<protein>
    <submittedName>
        <fullName evidence="1">Uncharacterized protein</fullName>
    </submittedName>
</protein>
<accession>A0A8J3IF75</accession>
<evidence type="ECO:0000313" key="2">
    <source>
        <dbReference type="Proteomes" id="UP000597444"/>
    </source>
</evidence>
<comment type="caution">
    <text evidence="1">The sequence shown here is derived from an EMBL/GenBank/DDBJ whole genome shotgun (WGS) entry which is preliminary data.</text>
</comment>
<evidence type="ECO:0000313" key="1">
    <source>
        <dbReference type="EMBL" id="GHO93326.1"/>
    </source>
</evidence>
<proteinExistence type="predicted"/>
<name>A0A8J3IF75_9CHLR</name>
<dbReference type="AlphaFoldDB" id="A0A8J3IF75"/>
<dbReference type="Proteomes" id="UP000597444">
    <property type="component" value="Unassembled WGS sequence"/>
</dbReference>
<keyword evidence="2" id="KW-1185">Reference proteome</keyword>
<dbReference type="RefSeq" id="WP_220204114.1">
    <property type="nucleotide sequence ID" value="NZ_BNJK01000001.1"/>
</dbReference>